<sequence>MNKQGGTSKKIMDMPYVDYNDGYTFVVDDVKAVGDKNYMTMTGFFFDPDEGNLTSDLKVLGSALNCTASIVVPGEVVTNEDAPLLIGFNVPSTEGTDQLVFKVR</sequence>
<evidence type="ECO:0000313" key="2">
    <source>
        <dbReference type="Proteomes" id="UP000004121"/>
    </source>
</evidence>
<comment type="caution">
    <text evidence="1">The sequence shown here is derived from an EMBL/GenBank/DDBJ whole genome shotgun (WGS) entry which is preliminary data.</text>
</comment>
<dbReference type="STRING" id="585501.HMPREF6123_1309"/>
<reference evidence="1 2" key="1">
    <citation type="submission" date="2009-04" db="EMBL/GenBank/DDBJ databases">
        <authorList>
            <person name="Qin X."/>
            <person name="Bachman B."/>
            <person name="Battles P."/>
            <person name="Bell A."/>
            <person name="Bess C."/>
            <person name="Bickham C."/>
            <person name="Chaboub L."/>
            <person name="Chen D."/>
            <person name="Coyle M."/>
            <person name="Deiros D.R."/>
            <person name="Dinh H."/>
            <person name="Forbes L."/>
            <person name="Fowler G."/>
            <person name="Francisco L."/>
            <person name="Fu Q."/>
            <person name="Gubbala S."/>
            <person name="Hale W."/>
            <person name="Han Y."/>
            <person name="Hemphill L."/>
            <person name="Highlander S.K."/>
            <person name="Hirani K."/>
            <person name="Hogues M."/>
            <person name="Jackson L."/>
            <person name="Jakkamsetti A."/>
            <person name="Javaid M."/>
            <person name="Jiang H."/>
            <person name="Korchina V."/>
            <person name="Kovar C."/>
            <person name="Lara F."/>
            <person name="Lee S."/>
            <person name="Mata R."/>
            <person name="Mathew T."/>
            <person name="Moen C."/>
            <person name="Morales K."/>
            <person name="Munidasa M."/>
            <person name="Nazareth L."/>
            <person name="Ngo R."/>
            <person name="Nguyen L."/>
            <person name="Okwuonu G."/>
            <person name="Ongeri F."/>
            <person name="Patil S."/>
            <person name="Petrosino J."/>
            <person name="Pham C."/>
            <person name="Pham P."/>
            <person name="Pu L.-L."/>
            <person name="Puazo M."/>
            <person name="Raj R."/>
            <person name="Reid J."/>
            <person name="Rouhana J."/>
            <person name="Saada N."/>
            <person name="Shang Y."/>
            <person name="Simmons D."/>
            <person name="Thornton R."/>
            <person name="Warren J."/>
            <person name="Weissenberger G."/>
            <person name="Zhang J."/>
            <person name="Zhang L."/>
            <person name="Zhou C."/>
            <person name="Zhu D."/>
            <person name="Muzny D."/>
            <person name="Worley K."/>
            <person name="Gibbs R."/>
        </authorList>
    </citation>
    <scope>NUCLEOTIDE SEQUENCE [LARGE SCALE GENOMIC DNA]</scope>
    <source>
        <strain evidence="1 2">F0268</strain>
    </source>
</reference>
<keyword evidence="2" id="KW-1185">Reference proteome</keyword>
<protein>
    <submittedName>
        <fullName evidence="1">Uncharacterized protein</fullName>
    </submittedName>
</protein>
<evidence type="ECO:0000313" key="1">
    <source>
        <dbReference type="EMBL" id="EEJ51393.1"/>
    </source>
</evidence>
<proteinExistence type="predicted"/>
<gene>
    <name evidence="1" type="ORF">HMPREF6123_1309</name>
</gene>
<dbReference type="HOGENOM" id="CLU_2247295_0_0_9"/>
<dbReference type="InParanoid" id="C2KXU0"/>
<dbReference type="EMBL" id="ACKX01000125">
    <property type="protein sequence ID" value="EEJ51393.1"/>
    <property type="molecule type" value="Genomic_DNA"/>
</dbReference>
<dbReference type="Proteomes" id="UP000004121">
    <property type="component" value="Unassembled WGS sequence"/>
</dbReference>
<name>C2KXU0_9FIRM</name>
<organism evidence="1 2">
    <name type="scientific">Oribacterium sinus F0268</name>
    <dbReference type="NCBI Taxonomy" id="585501"/>
    <lineage>
        <taxon>Bacteria</taxon>
        <taxon>Bacillati</taxon>
        <taxon>Bacillota</taxon>
        <taxon>Clostridia</taxon>
        <taxon>Lachnospirales</taxon>
        <taxon>Lachnospiraceae</taxon>
        <taxon>Oribacterium</taxon>
    </lineage>
</organism>
<dbReference type="AlphaFoldDB" id="C2KXU0"/>
<accession>C2KXU0</accession>